<keyword evidence="3" id="KW-1185">Reference proteome</keyword>
<dbReference type="EMBL" id="MNCJ02000331">
    <property type="protein sequence ID" value="KAF5761101.1"/>
    <property type="molecule type" value="Genomic_DNA"/>
</dbReference>
<protein>
    <submittedName>
        <fullName evidence="2">Uncharacterized protein</fullName>
    </submittedName>
</protein>
<evidence type="ECO:0000313" key="2">
    <source>
        <dbReference type="EMBL" id="OTF92252.1"/>
    </source>
</evidence>
<reference evidence="1 3" key="1">
    <citation type="journal article" date="2017" name="Nature">
        <title>The sunflower genome provides insights into oil metabolism, flowering and Asterid evolution.</title>
        <authorList>
            <person name="Badouin H."/>
            <person name="Gouzy J."/>
            <person name="Grassa C.J."/>
            <person name="Murat F."/>
            <person name="Staton S.E."/>
            <person name="Cottret L."/>
            <person name="Lelandais-Briere C."/>
            <person name="Owens G.L."/>
            <person name="Carrere S."/>
            <person name="Mayjonade B."/>
            <person name="Legrand L."/>
            <person name="Gill N."/>
            <person name="Kane N.C."/>
            <person name="Bowers J.E."/>
            <person name="Hubner S."/>
            <person name="Bellec A."/>
            <person name="Berard A."/>
            <person name="Berges H."/>
            <person name="Blanchet N."/>
            <person name="Boniface M.C."/>
            <person name="Brunel D."/>
            <person name="Catrice O."/>
            <person name="Chaidir N."/>
            <person name="Claudel C."/>
            <person name="Donnadieu C."/>
            <person name="Faraut T."/>
            <person name="Fievet G."/>
            <person name="Helmstetter N."/>
            <person name="King M."/>
            <person name="Knapp S.J."/>
            <person name="Lai Z."/>
            <person name="Le Paslier M.C."/>
            <person name="Lippi Y."/>
            <person name="Lorenzon L."/>
            <person name="Mandel J.R."/>
            <person name="Marage G."/>
            <person name="Marchand G."/>
            <person name="Marquand E."/>
            <person name="Bret-Mestries E."/>
            <person name="Morien E."/>
            <person name="Nambeesan S."/>
            <person name="Nguyen T."/>
            <person name="Pegot-Espagnet P."/>
            <person name="Pouilly N."/>
            <person name="Raftis F."/>
            <person name="Sallet E."/>
            <person name="Schiex T."/>
            <person name="Thomas J."/>
            <person name="Vandecasteele C."/>
            <person name="Vares D."/>
            <person name="Vear F."/>
            <person name="Vautrin S."/>
            <person name="Crespi M."/>
            <person name="Mangin B."/>
            <person name="Burke J.M."/>
            <person name="Salse J."/>
            <person name="Munos S."/>
            <person name="Vincourt P."/>
            <person name="Rieseberg L.H."/>
            <person name="Langlade N.B."/>
        </authorList>
    </citation>
    <scope>NUCLEOTIDE SEQUENCE [LARGE SCALE GENOMIC DNA]</scope>
    <source>
        <strain evidence="3">cv. SF193</strain>
        <tissue evidence="1">Leaves</tissue>
    </source>
</reference>
<dbReference type="InParanoid" id="A0A251S196"/>
<dbReference type="Proteomes" id="UP000215914">
    <property type="component" value="Chromosome 16"/>
</dbReference>
<gene>
    <name evidence="2" type="ORF">HannXRQ_Chr16g0519831</name>
    <name evidence="1" type="ORF">HanXRQr2_Chr16g0761091</name>
</gene>
<reference evidence="2" key="2">
    <citation type="submission" date="2017-02" db="EMBL/GenBank/DDBJ databases">
        <title>Sunflower complete genome.</title>
        <authorList>
            <person name="Langlade N."/>
            <person name="Munos S."/>
        </authorList>
    </citation>
    <scope>NUCLEOTIDE SEQUENCE [LARGE SCALE GENOMIC DNA]</scope>
    <source>
        <tissue evidence="2">Leaves</tissue>
    </source>
</reference>
<reference evidence="1" key="3">
    <citation type="submission" date="2020-06" db="EMBL/GenBank/DDBJ databases">
        <title>Helianthus annuus Genome sequencing and assembly Release 2.</title>
        <authorList>
            <person name="Gouzy J."/>
            <person name="Langlade N."/>
            <person name="Munos S."/>
        </authorList>
    </citation>
    <scope>NUCLEOTIDE SEQUENCE</scope>
    <source>
        <tissue evidence="1">Leaves</tissue>
    </source>
</reference>
<accession>A0A251S196</accession>
<evidence type="ECO:0000313" key="1">
    <source>
        <dbReference type="EMBL" id="KAF5761101.1"/>
    </source>
</evidence>
<organism evidence="2 3">
    <name type="scientific">Helianthus annuus</name>
    <name type="common">Common sunflower</name>
    <dbReference type="NCBI Taxonomy" id="4232"/>
    <lineage>
        <taxon>Eukaryota</taxon>
        <taxon>Viridiplantae</taxon>
        <taxon>Streptophyta</taxon>
        <taxon>Embryophyta</taxon>
        <taxon>Tracheophyta</taxon>
        <taxon>Spermatophyta</taxon>
        <taxon>Magnoliopsida</taxon>
        <taxon>eudicotyledons</taxon>
        <taxon>Gunneridae</taxon>
        <taxon>Pentapetalae</taxon>
        <taxon>asterids</taxon>
        <taxon>campanulids</taxon>
        <taxon>Asterales</taxon>
        <taxon>Asteraceae</taxon>
        <taxon>Asteroideae</taxon>
        <taxon>Heliantheae alliance</taxon>
        <taxon>Heliantheae</taxon>
        <taxon>Helianthus</taxon>
    </lineage>
</organism>
<name>A0A251S196_HELAN</name>
<dbReference type="EMBL" id="CM007905">
    <property type="protein sequence ID" value="OTF92252.1"/>
    <property type="molecule type" value="Genomic_DNA"/>
</dbReference>
<proteinExistence type="predicted"/>
<dbReference type="Gramene" id="mRNA:HanXRQr2_Chr16g0761091">
    <property type="protein sequence ID" value="mRNA:HanXRQr2_Chr16g0761091"/>
    <property type="gene ID" value="HanXRQr2_Chr16g0761091"/>
</dbReference>
<sequence>MQGCQVAEIYHKKSSIPFIHHHWTSDTTVWGIAMKKDWKAKHGSKQAVLCFMCK</sequence>
<dbReference type="AlphaFoldDB" id="A0A251S196"/>
<evidence type="ECO:0000313" key="3">
    <source>
        <dbReference type="Proteomes" id="UP000215914"/>
    </source>
</evidence>